<dbReference type="GO" id="GO:0016787">
    <property type="term" value="F:hydrolase activity"/>
    <property type="evidence" value="ECO:0007669"/>
    <property type="project" value="UniProtKB-KW"/>
</dbReference>
<organism evidence="3">
    <name type="scientific">Serratia marcescens</name>
    <dbReference type="NCBI Taxonomy" id="615"/>
    <lineage>
        <taxon>Bacteria</taxon>
        <taxon>Pseudomonadati</taxon>
        <taxon>Pseudomonadota</taxon>
        <taxon>Gammaproteobacteria</taxon>
        <taxon>Enterobacterales</taxon>
        <taxon>Yersiniaceae</taxon>
        <taxon>Serratia</taxon>
    </lineage>
</organism>
<evidence type="ECO:0000256" key="1">
    <source>
        <dbReference type="ARBA" id="ARBA00022801"/>
    </source>
</evidence>
<dbReference type="Gene3D" id="3.40.50.850">
    <property type="entry name" value="Isochorismatase-like"/>
    <property type="match status" value="1"/>
</dbReference>
<dbReference type="CDD" id="cd00431">
    <property type="entry name" value="cysteine_hydrolases"/>
    <property type="match status" value="1"/>
</dbReference>
<protein>
    <submittedName>
        <fullName evidence="3">Isochorismatase family protein YecD</fullName>
        <ecNumber evidence="3">3.-.-.-</ecNumber>
    </submittedName>
</protein>
<evidence type="ECO:0000259" key="2">
    <source>
        <dbReference type="Pfam" id="PF00857"/>
    </source>
</evidence>
<dbReference type="PANTHER" id="PTHR43540:SF1">
    <property type="entry name" value="ISOCHORISMATASE HYDROLASE"/>
    <property type="match status" value="1"/>
</dbReference>
<dbReference type="RefSeq" id="WP_219229720.1">
    <property type="nucleotide sequence ID" value="NZ_CP063229.1"/>
</dbReference>
<dbReference type="InterPro" id="IPR050272">
    <property type="entry name" value="Isochorismatase-like_hydrls"/>
</dbReference>
<keyword evidence="1 3" id="KW-0378">Hydrolase</keyword>
<dbReference type="EC" id="3.-.-.-" evidence="3"/>
<dbReference type="InterPro" id="IPR036380">
    <property type="entry name" value="Isochorismatase-like_sf"/>
</dbReference>
<name>A0A1C3HAG3_SERMA</name>
<accession>A0A1C3HAG3</accession>
<dbReference type="AlphaFoldDB" id="A0A1C3HAG3"/>
<dbReference type="Pfam" id="PF00857">
    <property type="entry name" value="Isochorismatase"/>
    <property type="match status" value="1"/>
</dbReference>
<sequence length="190" mass="21081">MSAALIIIDLIEDLIGPKGRANHCREQVVATHLLANVNAAAAYARVRKIPVIWVRVGFADDYHDIPPHSPLFNHLKQIGALRLNSPGCRWMAELHQEETDLLFEKTAVSAFSGNNLLAWLRQHRCHHLLLAGVSTPLAIESTARQAHDAGFQVTVLHDLCAAPTQEIHQQSLDTLQNLAEITRSQAWMKG</sequence>
<gene>
    <name evidence="3" type="primary">yecD_1</name>
    <name evidence="3" type="ORF">PWN146_00709</name>
</gene>
<dbReference type="PANTHER" id="PTHR43540">
    <property type="entry name" value="PEROXYUREIDOACRYLATE/UREIDOACRYLATE AMIDOHYDROLASE-RELATED"/>
    <property type="match status" value="1"/>
</dbReference>
<dbReference type="SUPFAM" id="SSF52499">
    <property type="entry name" value="Isochorismatase-like hydrolases"/>
    <property type="match status" value="1"/>
</dbReference>
<reference evidence="3" key="1">
    <citation type="submission" date="2016-05" db="EMBL/GenBank/DDBJ databases">
        <authorList>
            <person name="Cock P.J.A."/>
            <person name="Cock P.J.A."/>
        </authorList>
    </citation>
    <scope>NUCLEOTIDE SEQUENCE</scope>
    <source>
        <strain evidence="3">PWN146_assembly</strain>
    </source>
</reference>
<dbReference type="EMBL" id="LT575490">
    <property type="protein sequence ID" value="SAY42031.1"/>
    <property type="molecule type" value="Genomic_DNA"/>
</dbReference>
<feature type="domain" description="Isochorismatase-like" evidence="2">
    <location>
        <begin position="3"/>
        <end position="185"/>
    </location>
</feature>
<evidence type="ECO:0000313" key="3">
    <source>
        <dbReference type="EMBL" id="SAY42031.1"/>
    </source>
</evidence>
<dbReference type="InterPro" id="IPR000868">
    <property type="entry name" value="Isochorismatase-like_dom"/>
</dbReference>
<proteinExistence type="predicted"/>